<proteinExistence type="inferred from homology"/>
<reference evidence="3" key="1">
    <citation type="journal article" date="2021" name="PeerJ">
        <title>Extensive microbial diversity within the chicken gut microbiome revealed by metagenomics and culture.</title>
        <authorList>
            <person name="Gilroy R."/>
            <person name="Ravi A."/>
            <person name="Getino M."/>
            <person name="Pursley I."/>
            <person name="Horton D.L."/>
            <person name="Alikhan N.F."/>
            <person name="Baker D."/>
            <person name="Gharbi K."/>
            <person name="Hall N."/>
            <person name="Watson M."/>
            <person name="Adriaenssens E.M."/>
            <person name="Foster-Nyarko E."/>
            <person name="Jarju S."/>
            <person name="Secka A."/>
            <person name="Antonio M."/>
            <person name="Oren A."/>
            <person name="Chaudhuri R.R."/>
            <person name="La Ragione R."/>
            <person name="Hildebrand F."/>
            <person name="Pallen M.J."/>
        </authorList>
    </citation>
    <scope>NUCLEOTIDE SEQUENCE</scope>
    <source>
        <strain evidence="3">ChiW4-1371</strain>
    </source>
</reference>
<evidence type="ECO:0000256" key="1">
    <source>
        <dbReference type="ARBA" id="ARBA00009981"/>
    </source>
</evidence>
<evidence type="ECO:0000313" key="3">
    <source>
        <dbReference type="EMBL" id="HIZ88682.1"/>
    </source>
</evidence>
<dbReference type="InterPro" id="IPR036165">
    <property type="entry name" value="YefM-like_sf"/>
</dbReference>
<comment type="function">
    <text evidence="2">Antitoxin component of a type II toxin-antitoxin (TA) system.</text>
</comment>
<dbReference type="Pfam" id="PF02604">
    <property type="entry name" value="PhdYeFM_antitox"/>
    <property type="match status" value="1"/>
</dbReference>
<dbReference type="Proteomes" id="UP000824176">
    <property type="component" value="Unassembled WGS sequence"/>
</dbReference>
<comment type="similarity">
    <text evidence="1 2">Belongs to the phD/YefM antitoxin family.</text>
</comment>
<protein>
    <recommendedName>
        <fullName evidence="2">Antitoxin</fullName>
    </recommendedName>
</protein>
<evidence type="ECO:0000313" key="4">
    <source>
        <dbReference type="Proteomes" id="UP000824176"/>
    </source>
</evidence>
<dbReference type="Gene3D" id="3.40.1620.10">
    <property type="entry name" value="YefM-like domain"/>
    <property type="match status" value="1"/>
</dbReference>
<reference evidence="3" key="2">
    <citation type="submission" date="2021-04" db="EMBL/GenBank/DDBJ databases">
        <authorList>
            <person name="Gilroy R."/>
        </authorList>
    </citation>
    <scope>NUCLEOTIDE SEQUENCE</scope>
    <source>
        <strain evidence="3">ChiW4-1371</strain>
    </source>
</reference>
<dbReference type="InterPro" id="IPR006442">
    <property type="entry name" value="Antitoxin_Phd/YefM"/>
</dbReference>
<comment type="caution">
    <text evidence="3">The sequence shown here is derived from an EMBL/GenBank/DDBJ whole genome shotgun (WGS) entry which is preliminary data.</text>
</comment>
<name>A0A9D2GSQ4_9BACT</name>
<dbReference type="AlphaFoldDB" id="A0A9D2GSQ4"/>
<sequence>MINTDINNFKKNIGSILEQTIKYNQPVSITTESGNAVIISEDDYNNIMATLEMLNNPVMKEKIIDGLNTPLSECINENDVK</sequence>
<dbReference type="SUPFAM" id="SSF143120">
    <property type="entry name" value="YefM-like"/>
    <property type="match status" value="1"/>
</dbReference>
<accession>A0A9D2GSQ4</accession>
<evidence type="ECO:0000256" key="2">
    <source>
        <dbReference type="RuleBase" id="RU362080"/>
    </source>
</evidence>
<dbReference type="EMBL" id="DXAQ01000029">
    <property type="protein sequence ID" value="HIZ88682.1"/>
    <property type="molecule type" value="Genomic_DNA"/>
</dbReference>
<gene>
    <name evidence="3" type="ORF">H9804_01955</name>
</gene>
<organism evidence="3 4">
    <name type="scientific">Candidatus Mucispirillum faecigallinarum</name>
    <dbReference type="NCBI Taxonomy" id="2838699"/>
    <lineage>
        <taxon>Bacteria</taxon>
        <taxon>Pseudomonadati</taxon>
        <taxon>Deferribacterota</taxon>
        <taxon>Deferribacteres</taxon>
        <taxon>Deferribacterales</taxon>
        <taxon>Mucispirillaceae</taxon>
        <taxon>Mucispirillum</taxon>
    </lineage>
</organism>